<protein>
    <submittedName>
        <fullName evidence="2">Uncharacterized protein</fullName>
    </submittedName>
</protein>
<dbReference type="Gene3D" id="2.30.30.40">
    <property type="entry name" value="SH3 Domains"/>
    <property type="match status" value="1"/>
</dbReference>
<keyword evidence="3" id="KW-1185">Reference proteome</keyword>
<dbReference type="OrthoDB" id="18896at2759"/>
<dbReference type="SUPFAM" id="SSF50044">
    <property type="entry name" value="SH3-domain"/>
    <property type="match status" value="1"/>
</dbReference>
<organism evidence="2 3">
    <name type="scientific">Beta vulgaris subsp. vulgaris</name>
    <name type="common">Beet</name>
    <dbReference type="NCBI Taxonomy" id="3555"/>
    <lineage>
        <taxon>Eukaryota</taxon>
        <taxon>Viridiplantae</taxon>
        <taxon>Streptophyta</taxon>
        <taxon>Embryophyta</taxon>
        <taxon>Tracheophyta</taxon>
        <taxon>Spermatophyta</taxon>
        <taxon>Magnoliopsida</taxon>
        <taxon>eudicotyledons</taxon>
        <taxon>Gunneridae</taxon>
        <taxon>Pentapetalae</taxon>
        <taxon>Caryophyllales</taxon>
        <taxon>Chenopodiaceae</taxon>
        <taxon>Betoideae</taxon>
        <taxon>Beta</taxon>
    </lineage>
</organism>
<dbReference type="Gramene" id="KMS64501">
    <property type="protein sequence ID" value="KMS64501"/>
    <property type="gene ID" value="BVRB_019640"/>
</dbReference>
<evidence type="ECO:0000256" key="1">
    <source>
        <dbReference type="SAM" id="MobiDB-lite"/>
    </source>
</evidence>
<feature type="region of interest" description="Disordered" evidence="1">
    <location>
        <begin position="86"/>
        <end position="105"/>
    </location>
</feature>
<sequence>MGTWQPIRRPGKGRFAELMSYCRLNAEPSAIYAFEADGENQVSLEAGLPVYAEFELGGWHRGFVLRMINGFGILPVSYVALEEGFPNRSPPRERSSSLEVHSDPPHIEAVVVKDSRRKLSRDWTNGVQSDGFF</sequence>
<feature type="compositionally biased region" description="Basic and acidic residues" evidence="1">
    <location>
        <begin position="90"/>
        <end position="105"/>
    </location>
</feature>
<proteinExistence type="predicted"/>
<evidence type="ECO:0000313" key="3">
    <source>
        <dbReference type="Proteomes" id="UP000035740"/>
    </source>
</evidence>
<dbReference type="AlphaFoldDB" id="A0A0J7YLN5"/>
<evidence type="ECO:0000313" key="2">
    <source>
        <dbReference type="EMBL" id="KMS64501.1"/>
    </source>
</evidence>
<gene>
    <name evidence="2" type="ORF">BVRB_019640</name>
</gene>
<reference evidence="2 3" key="1">
    <citation type="journal article" date="2014" name="Nature">
        <title>The genome of the recently domesticated crop plant sugar beet (Beta vulgaris).</title>
        <authorList>
            <person name="Dohm J.C."/>
            <person name="Minoche A.E."/>
            <person name="Holtgrawe D."/>
            <person name="Capella-Gutierrez S."/>
            <person name="Zakrzewski F."/>
            <person name="Tafer H."/>
            <person name="Rupp O."/>
            <person name="Sorensen T.R."/>
            <person name="Stracke R."/>
            <person name="Reinhardt R."/>
            <person name="Goesmann A."/>
            <person name="Kraft T."/>
            <person name="Schulz B."/>
            <person name="Stadler P.F."/>
            <person name="Schmidt T."/>
            <person name="Gabaldon T."/>
            <person name="Lehrach H."/>
            <person name="Weisshaar B."/>
            <person name="Himmelbauer H."/>
        </authorList>
    </citation>
    <scope>NUCLEOTIDE SEQUENCE [LARGE SCALE GENOMIC DNA]</scope>
    <source>
        <tissue evidence="2">Taproot</tissue>
    </source>
</reference>
<accession>A0A0J7YLN5</accession>
<dbReference type="InterPro" id="IPR036028">
    <property type="entry name" value="SH3-like_dom_sf"/>
</dbReference>
<dbReference type="EMBL" id="KQ130136">
    <property type="protein sequence ID" value="KMS64501.1"/>
    <property type="molecule type" value="Genomic_DNA"/>
</dbReference>
<name>A0A0J7YLN5_BETVV</name>
<dbReference type="Proteomes" id="UP000035740">
    <property type="component" value="Unassembled WGS sequence"/>
</dbReference>